<dbReference type="SUPFAM" id="SSF53335">
    <property type="entry name" value="S-adenosyl-L-methionine-dependent methyltransferases"/>
    <property type="match status" value="1"/>
</dbReference>
<dbReference type="AlphaFoldDB" id="A0A3L6ZNB8"/>
<dbReference type="InterPro" id="IPR029063">
    <property type="entry name" value="SAM-dependent_MTases_sf"/>
</dbReference>
<dbReference type="OrthoDB" id="9805171at2"/>
<dbReference type="Gene3D" id="3.40.50.150">
    <property type="entry name" value="Vaccinia Virus protein VP39"/>
    <property type="match status" value="1"/>
</dbReference>
<organism evidence="3 4">
    <name type="scientific">Mycetocola manganoxydans</name>
    <dbReference type="NCBI Taxonomy" id="699879"/>
    <lineage>
        <taxon>Bacteria</taxon>
        <taxon>Bacillati</taxon>
        <taxon>Actinomycetota</taxon>
        <taxon>Actinomycetes</taxon>
        <taxon>Micrococcales</taxon>
        <taxon>Microbacteriaceae</taxon>
        <taxon>Mycetocola</taxon>
    </lineage>
</organism>
<sequence length="271" mass="28378">MTIEGAVADHYGSPELEKRILDAIRDSGYDPEDLDPDTLHPVDQFHLGGSQATRDLAVAAGITRGRSVLDIGSGIGGPARLFAHHYGATVVGIDLTPEFVQAATSLTARTGLAESVAFVEGSALALPFADDEFDIATVLHVGMNIADKGALAAQVARVLRPGGILAVYDIMEVGEGEPAYPLPWAASVDISFPAAPDAYRDALEAAGFSVELTRKLRQEGTDVASMRPGGAPPPLGLHLVLGPDGPVRMKNLRDAMVTGILAPVQMIARLE</sequence>
<gene>
    <name evidence="3" type="ORF">D9V29_11760</name>
</gene>
<dbReference type="GO" id="GO:0008757">
    <property type="term" value="F:S-adenosylmethionine-dependent methyltransferase activity"/>
    <property type="evidence" value="ECO:0007669"/>
    <property type="project" value="InterPro"/>
</dbReference>
<feature type="domain" description="Methyltransferase type 11" evidence="2">
    <location>
        <begin position="69"/>
        <end position="166"/>
    </location>
</feature>
<dbReference type="InterPro" id="IPR013216">
    <property type="entry name" value="Methyltransf_11"/>
</dbReference>
<keyword evidence="1 3" id="KW-0808">Transferase</keyword>
<evidence type="ECO:0000313" key="4">
    <source>
        <dbReference type="Proteomes" id="UP000270299"/>
    </source>
</evidence>
<keyword evidence="4" id="KW-1185">Reference proteome</keyword>
<name>A0A3L6ZNB8_9MICO</name>
<evidence type="ECO:0000256" key="1">
    <source>
        <dbReference type="ARBA" id="ARBA00022679"/>
    </source>
</evidence>
<dbReference type="Pfam" id="PF08241">
    <property type="entry name" value="Methyltransf_11"/>
    <property type="match status" value="1"/>
</dbReference>
<comment type="caution">
    <text evidence="3">The sequence shown here is derived from an EMBL/GenBank/DDBJ whole genome shotgun (WGS) entry which is preliminary data.</text>
</comment>
<evidence type="ECO:0000313" key="3">
    <source>
        <dbReference type="EMBL" id="RLP69390.1"/>
    </source>
</evidence>
<evidence type="ECO:0000259" key="2">
    <source>
        <dbReference type="Pfam" id="PF08241"/>
    </source>
</evidence>
<dbReference type="PANTHER" id="PTHR44068:SF11">
    <property type="entry name" value="GERANYL DIPHOSPHATE 2-C-METHYLTRANSFERASE"/>
    <property type="match status" value="1"/>
</dbReference>
<dbReference type="GO" id="GO:0032259">
    <property type="term" value="P:methylation"/>
    <property type="evidence" value="ECO:0007669"/>
    <property type="project" value="UniProtKB-KW"/>
</dbReference>
<accession>A0A3L6ZNB8</accession>
<dbReference type="EMBL" id="RCUV01000013">
    <property type="protein sequence ID" value="RLP69390.1"/>
    <property type="molecule type" value="Genomic_DNA"/>
</dbReference>
<dbReference type="CDD" id="cd02440">
    <property type="entry name" value="AdoMet_MTases"/>
    <property type="match status" value="1"/>
</dbReference>
<dbReference type="RefSeq" id="WP_121673521.1">
    <property type="nucleotide sequence ID" value="NZ_BMXM01000009.1"/>
</dbReference>
<dbReference type="Proteomes" id="UP000270299">
    <property type="component" value="Unassembled WGS sequence"/>
</dbReference>
<proteinExistence type="predicted"/>
<keyword evidence="3" id="KW-0489">Methyltransferase</keyword>
<protein>
    <submittedName>
        <fullName evidence="3">Class I SAM-dependent methyltransferase</fullName>
    </submittedName>
</protein>
<dbReference type="InterPro" id="IPR050447">
    <property type="entry name" value="Erg6_SMT_methyltransf"/>
</dbReference>
<reference evidence="3 4" key="1">
    <citation type="submission" date="2018-10" db="EMBL/GenBank/DDBJ databases">
        <authorList>
            <person name="Li J."/>
        </authorList>
    </citation>
    <scope>NUCLEOTIDE SEQUENCE [LARGE SCALE GENOMIC DNA]</scope>
    <source>
        <strain evidence="3 4">CCTCC AB209002</strain>
    </source>
</reference>
<dbReference type="PANTHER" id="PTHR44068">
    <property type="entry name" value="ZGC:194242"/>
    <property type="match status" value="1"/>
</dbReference>